<comment type="caution">
    <text evidence="1">The sequence shown here is derived from an EMBL/GenBank/DDBJ whole genome shotgun (WGS) entry which is preliminary data.</text>
</comment>
<accession>A0ACC0DSD1</accession>
<protein>
    <submittedName>
        <fullName evidence="1">Uncharacterized protein</fullName>
    </submittedName>
</protein>
<proteinExistence type="predicted"/>
<organism evidence="1 2">
    <name type="scientific">Puccinia striiformis f. sp. tritici</name>
    <dbReference type="NCBI Taxonomy" id="168172"/>
    <lineage>
        <taxon>Eukaryota</taxon>
        <taxon>Fungi</taxon>
        <taxon>Dikarya</taxon>
        <taxon>Basidiomycota</taxon>
        <taxon>Pucciniomycotina</taxon>
        <taxon>Pucciniomycetes</taxon>
        <taxon>Pucciniales</taxon>
        <taxon>Pucciniaceae</taxon>
        <taxon>Puccinia</taxon>
    </lineage>
</organism>
<dbReference type="EMBL" id="CM045880">
    <property type="protein sequence ID" value="KAI7938418.1"/>
    <property type="molecule type" value="Genomic_DNA"/>
</dbReference>
<dbReference type="Proteomes" id="UP001060170">
    <property type="component" value="Chromosome 16"/>
</dbReference>
<name>A0ACC0DSD1_9BASI</name>
<reference evidence="2" key="1">
    <citation type="journal article" date="2018" name="BMC Genomics">
        <title>Genomic insights into host adaptation between the wheat stripe rust pathogen (Puccinia striiformis f. sp. tritici) and the barley stripe rust pathogen (Puccinia striiformis f. sp. hordei).</title>
        <authorList>
            <person name="Xia C."/>
            <person name="Wang M."/>
            <person name="Yin C."/>
            <person name="Cornejo O.E."/>
            <person name="Hulbert S.H."/>
            <person name="Chen X."/>
        </authorList>
    </citation>
    <scope>NUCLEOTIDE SEQUENCE [LARGE SCALE GENOMIC DNA]</scope>
    <source>
        <strain evidence="2">93-210</strain>
    </source>
</reference>
<reference evidence="2" key="2">
    <citation type="journal article" date="2018" name="Mol. Plant Microbe Interact.">
        <title>Genome sequence resources for the wheat stripe rust pathogen (Puccinia striiformis f. sp. tritici) and the barley stripe rust pathogen (Puccinia striiformis f. sp. hordei).</title>
        <authorList>
            <person name="Xia C."/>
            <person name="Wang M."/>
            <person name="Yin C."/>
            <person name="Cornejo O.E."/>
            <person name="Hulbert S.H."/>
            <person name="Chen X."/>
        </authorList>
    </citation>
    <scope>NUCLEOTIDE SEQUENCE [LARGE SCALE GENOMIC DNA]</scope>
    <source>
        <strain evidence="2">93-210</strain>
    </source>
</reference>
<evidence type="ECO:0000313" key="2">
    <source>
        <dbReference type="Proteomes" id="UP001060170"/>
    </source>
</evidence>
<evidence type="ECO:0000313" key="1">
    <source>
        <dbReference type="EMBL" id="KAI7938418.1"/>
    </source>
</evidence>
<sequence>YTQLALLITNKNQEPSTQTLHGQLPISIKMSASDSAPKQETSDPPSSHQRDHPPPCINADCTAASCSEHSDSIGTTSSNLGPDQTPSPIPIRTSSWQQTRRRAPQQQR</sequence>
<keyword evidence="2" id="KW-1185">Reference proteome</keyword>
<feature type="non-terminal residue" evidence="1">
    <location>
        <position position="1"/>
    </location>
</feature>
<gene>
    <name evidence="1" type="ORF">MJO28_015338</name>
</gene>
<reference evidence="1 2" key="3">
    <citation type="journal article" date="2022" name="Microbiol. Spectr.">
        <title>Folding features and dynamics of 3D genome architecture in plant fungal pathogens.</title>
        <authorList>
            <person name="Xia C."/>
        </authorList>
    </citation>
    <scope>NUCLEOTIDE SEQUENCE [LARGE SCALE GENOMIC DNA]</scope>
    <source>
        <strain evidence="1 2">93-210</strain>
    </source>
</reference>